<comment type="caution">
    <text evidence="1">The sequence shown here is derived from an EMBL/GenBank/DDBJ whole genome shotgun (WGS) entry which is preliminary data.</text>
</comment>
<name>A0ABD2L4I0_9BILA</name>
<gene>
    <name evidence="1" type="ORF">niasHT_015740</name>
</gene>
<evidence type="ECO:0000313" key="1">
    <source>
        <dbReference type="EMBL" id="KAL3110137.1"/>
    </source>
</evidence>
<sequence>MGWSSISSSHIQPNHIRGPCGIICVGSGEGKGRGGTTDRHLHRGHSQIPLGARGREGTAHRVPRVERPHFLFAHKPFCRAVPTSLRSPNLGSVGHAATAKGRLSFQIDEFDNGEGHPLTLIRLPVSSIPFRSSRGIIAPASRQEDG</sequence>
<keyword evidence="2" id="KW-1185">Reference proteome</keyword>
<dbReference type="EMBL" id="JBICBT010000549">
    <property type="protein sequence ID" value="KAL3110137.1"/>
    <property type="molecule type" value="Genomic_DNA"/>
</dbReference>
<accession>A0ABD2L4I0</accession>
<proteinExistence type="predicted"/>
<dbReference type="Proteomes" id="UP001620626">
    <property type="component" value="Unassembled WGS sequence"/>
</dbReference>
<reference evidence="1 2" key="1">
    <citation type="submission" date="2024-10" db="EMBL/GenBank/DDBJ databases">
        <authorList>
            <person name="Kim D."/>
        </authorList>
    </citation>
    <scope>NUCLEOTIDE SEQUENCE [LARGE SCALE GENOMIC DNA]</scope>
    <source>
        <strain evidence="1">BH-2024</strain>
    </source>
</reference>
<evidence type="ECO:0000313" key="2">
    <source>
        <dbReference type="Proteomes" id="UP001620626"/>
    </source>
</evidence>
<dbReference type="AlphaFoldDB" id="A0ABD2L4I0"/>
<protein>
    <submittedName>
        <fullName evidence="1">Uncharacterized protein</fullName>
    </submittedName>
</protein>
<organism evidence="1 2">
    <name type="scientific">Heterodera trifolii</name>
    <dbReference type="NCBI Taxonomy" id="157864"/>
    <lineage>
        <taxon>Eukaryota</taxon>
        <taxon>Metazoa</taxon>
        <taxon>Ecdysozoa</taxon>
        <taxon>Nematoda</taxon>
        <taxon>Chromadorea</taxon>
        <taxon>Rhabditida</taxon>
        <taxon>Tylenchina</taxon>
        <taxon>Tylenchomorpha</taxon>
        <taxon>Tylenchoidea</taxon>
        <taxon>Heteroderidae</taxon>
        <taxon>Heteroderinae</taxon>
        <taxon>Heterodera</taxon>
    </lineage>
</organism>